<dbReference type="SUPFAM" id="SSF53474">
    <property type="entry name" value="alpha/beta-Hydrolases"/>
    <property type="match status" value="1"/>
</dbReference>
<feature type="compositionally biased region" description="Low complexity" evidence="1">
    <location>
        <begin position="1"/>
        <end position="15"/>
    </location>
</feature>
<evidence type="ECO:0000256" key="1">
    <source>
        <dbReference type="SAM" id="MobiDB-lite"/>
    </source>
</evidence>
<sequence>MPTSTSSSISQSVSVPRERQGSKLQTIQAREDANAVIIIVPGPFGASGSSWGIWIRNLPKGSASKTAIYSFDYEVRSGLSATPQSLLDLGEELVLSLVSLQTTFEGQLPPVVLIAHSLGGVIVKQAFRSISKHFSHVRQLGNAIAAIVFLGTPHGRSASSPVWARALPLLRQRRAFSRRISYAEEDLEKLSTLCVKFEDAASALPILSINETQEAKLGSKSLPFSRSKALIVGRAAGTTNAGRERLLDSHTDHFGLYEIDINSPVYENINDFCEEAIILRADWIQAQKTTAEFLSASIVASSSSSSRKGTRSRSSRQRHSSARSLSAPMHPQVFSPLALQSTINSPAVDGVSLDPWSPRIPFYYVPYERNFHFLGRQDVLREIRDHLLPSGLPEHDLGLKTYAICGPGGIGKTQTAAEFALTHTERFDAILWMRAENHAKLANDFNKVAVALGLVEEGSLDAKDLAVTRELVKGWLNRPRRFSDQNDRLIENTANWLLIFDNADVPEVLYDFWPPVGSVGSVLVTSRDIKAKTSAYGVADGLDLKPFSTEEGARLMMKLTKREDQPGPASRVARALRGYPLALTQMSGVILKGDLSFDQFLAVYDPSEGSDGFSHARATTSTYQHTVATVFAFEQLSKMGRRLLIFLSLIDSDISEEHIIEPILGVITSANFPNTAFEYEQAREELTGKSLAMHNRRTRTLSVNILVQDAALFRISSFDIVPIFHFAVRVLSKLWPVAGADAIRQDNRRWEQCEKLSQHALRLKDRFSKQSDEVRDELALNTQFASLLNEVGWYLQERGQSLYAMDCFRVARNHLEKIIAHDQAYTDGKQQTYPRQLPDLFNSLGHTNTSRALEHGPDDTSFLLAETYRNLGTSAADICDVKTVYDNYVKYKELMIEQLGDDDCQTDPRLAIAYLELAVAHAFKLEYKESKSCSEVALALCESIPLPEMVMNLRTLAVANLALALLELGDAAGARDKALQALQEREERLGPDDRSSMLTGRLLHALGNIYLALDETERSLSYHMRAMIHYKETVGPTHHRTADMCFKVAQHKYRTGHLDEAKKYLEDAHKIYQTQKQHYKAERARVLHWKAKLVPVGEDQSVKLRIAADLLKSAQDQRGVKGTTADDSDFDEMVVFWSR</sequence>
<dbReference type="OrthoDB" id="6161812at2759"/>
<dbReference type="InterPro" id="IPR000073">
    <property type="entry name" value="AB_hydrolase_1"/>
</dbReference>
<dbReference type="InterPro" id="IPR056681">
    <property type="entry name" value="DUF7779"/>
</dbReference>
<reference evidence="4 6" key="1">
    <citation type="submission" date="2015-10" db="EMBL/GenBank/DDBJ databases">
        <title>The cercosporin biosynthetic gene cluster was horizontally transferred to several fungal lineages and shown to be expanded in Cercospora beticola based on microsynteny with recipient genomes.</title>
        <authorList>
            <person name="De Jonge R."/>
            <person name="Ebert M.K."/>
            <person name="Suttle J.C."/>
            <person name="Jurick Ii W.M."/>
            <person name="Secor G.A."/>
            <person name="Thomma B.P."/>
            <person name="Van De Peer Y."/>
            <person name="Bolton M.D."/>
        </authorList>
    </citation>
    <scope>NUCLEOTIDE SEQUENCE [LARGE SCALE GENOMIC DNA]</scope>
    <source>
        <strain evidence="4 6">09-40</strain>
    </source>
</reference>
<dbReference type="Proteomes" id="UP000230605">
    <property type="component" value="Chromosome 8"/>
</dbReference>
<dbReference type="InterPro" id="IPR027417">
    <property type="entry name" value="P-loop_NTPase"/>
</dbReference>
<protein>
    <submittedName>
        <fullName evidence="4">Uncharacterized protein</fullName>
    </submittedName>
</protein>
<dbReference type="Pfam" id="PF13424">
    <property type="entry name" value="TPR_12"/>
    <property type="match status" value="1"/>
</dbReference>
<dbReference type="EMBL" id="CP134191">
    <property type="protein sequence ID" value="WPB07571.1"/>
    <property type="molecule type" value="Genomic_DNA"/>
</dbReference>
<dbReference type="SMART" id="SM00028">
    <property type="entry name" value="TPR"/>
    <property type="match status" value="5"/>
</dbReference>
<evidence type="ECO:0000313" key="4">
    <source>
        <dbReference type="EMBL" id="PIA96290.1"/>
    </source>
</evidence>
<evidence type="ECO:0000259" key="3">
    <source>
        <dbReference type="Pfam" id="PF25000"/>
    </source>
</evidence>
<feature type="region of interest" description="Disordered" evidence="1">
    <location>
        <begin position="304"/>
        <end position="327"/>
    </location>
</feature>
<evidence type="ECO:0000259" key="2">
    <source>
        <dbReference type="Pfam" id="PF12697"/>
    </source>
</evidence>
<dbReference type="Pfam" id="PF12697">
    <property type="entry name" value="Abhydrolase_6"/>
    <property type="match status" value="1"/>
</dbReference>
<dbReference type="PANTHER" id="PTHR35205">
    <property type="entry name" value="NB-ARC AND TPR DOMAIN PROTEIN"/>
    <property type="match status" value="1"/>
</dbReference>
<dbReference type="Gene3D" id="3.40.50.300">
    <property type="entry name" value="P-loop containing nucleotide triphosphate hydrolases"/>
    <property type="match status" value="1"/>
</dbReference>
<evidence type="ECO:0000313" key="5">
    <source>
        <dbReference type="EMBL" id="WPB07571.1"/>
    </source>
</evidence>
<proteinExistence type="predicted"/>
<dbReference type="SUPFAM" id="SSF52540">
    <property type="entry name" value="P-loop containing nucleoside triphosphate hydrolases"/>
    <property type="match status" value="1"/>
</dbReference>
<name>A0A2G5HUS3_CERBT</name>
<dbReference type="Pfam" id="PF25000">
    <property type="entry name" value="DUF7779"/>
    <property type="match status" value="1"/>
</dbReference>
<dbReference type="PANTHER" id="PTHR35205:SF1">
    <property type="entry name" value="ZU5 DOMAIN-CONTAINING PROTEIN"/>
    <property type="match status" value="1"/>
</dbReference>
<dbReference type="Gene3D" id="1.25.40.10">
    <property type="entry name" value="Tetratricopeptide repeat domain"/>
    <property type="match status" value="2"/>
</dbReference>
<feature type="compositionally biased region" description="Basic residues" evidence="1">
    <location>
        <begin position="308"/>
        <end position="321"/>
    </location>
</feature>
<gene>
    <name evidence="4" type="ORF">CB0940_10839</name>
    <name evidence="5" type="ORF">RHO25_012232</name>
</gene>
<feature type="region of interest" description="Disordered" evidence="1">
    <location>
        <begin position="1"/>
        <end position="22"/>
    </location>
</feature>
<feature type="domain" description="AB hydrolase-1" evidence="2">
    <location>
        <begin position="37"/>
        <end position="182"/>
    </location>
</feature>
<evidence type="ECO:0000313" key="6">
    <source>
        <dbReference type="Proteomes" id="UP000230605"/>
    </source>
</evidence>
<accession>A0A2G5HUS3</accession>
<organism evidence="4 6">
    <name type="scientific">Cercospora beticola</name>
    <name type="common">Sugarbeet leaf spot fungus</name>
    <dbReference type="NCBI Taxonomy" id="122368"/>
    <lineage>
        <taxon>Eukaryota</taxon>
        <taxon>Fungi</taxon>
        <taxon>Dikarya</taxon>
        <taxon>Ascomycota</taxon>
        <taxon>Pezizomycotina</taxon>
        <taxon>Dothideomycetes</taxon>
        <taxon>Dothideomycetidae</taxon>
        <taxon>Mycosphaerellales</taxon>
        <taxon>Mycosphaerellaceae</taxon>
        <taxon>Cercospora</taxon>
    </lineage>
</organism>
<dbReference type="InterPro" id="IPR029058">
    <property type="entry name" value="AB_hydrolase_fold"/>
</dbReference>
<dbReference type="EMBL" id="LKMD01000103">
    <property type="protein sequence ID" value="PIA96290.1"/>
    <property type="molecule type" value="Genomic_DNA"/>
</dbReference>
<keyword evidence="7" id="KW-1185">Reference proteome</keyword>
<evidence type="ECO:0000313" key="7">
    <source>
        <dbReference type="Proteomes" id="UP001302367"/>
    </source>
</evidence>
<dbReference type="AlphaFoldDB" id="A0A2G5HUS3"/>
<dbReference type="InterPro" id="IPR019734">
    <property type="entry name" value="TPR_rpt"/>
</dbReference>
<feature type="domain" description="DUF7779" evidence="3">
    <location>
        <begin position="632"/>
        <end position="716"/>
    </location>
</feature>
<reference evidence="5 7" key="2">
    <citation type="submission" date="2023-09" db="EMBL/GenBank/DDBJ databases">
        <title>Complete-Gapless Cercospora beticola genome.</title>
        <authorList>
            <person name="Wyatt N.A."/>
            <person name="Spanner R.E."/>
            <person name="Bolton M.D."/>
        </authorList>
    </citation>
    <scope>NUCLEOTIDE SEQUENCE [LARGE SCALE GENOMIC DNA]</scope>
    <source>
        <strain evidence="5">Cb09-40</strain>
    </source>
</reference>
<dbReference type="Proteomes" id="UP001302367">
    <property type="component" value="Chromosome 8"/>
</dbReference>
<dbReference type="InterPro" id="IPR011990">
    <property type="entry name" value="TPR-like_helical_dom_sf"/>
</dbReference>
<dbReference type="SUPFAM" id="SSF48452">
    <property type="entry name" value="TPR-like"/>
    <property type="match status" value="1"/>
</dbReference>
<dbReference type="Gene3D" id="3.40.50.1820">
    <property type="entry name" value="alpha/beta hydrolase"/>
    <property type="match status" value="1"/>
</dbReference>